<keyword evidence="2" id="KW-1185">Reference proteome</keyword>
<sequence>MAETVQSWQRGSGGDRRGVVVVEFWSASAAVEICSAIKEGGETSLMYDLGKMDARYGVQGTTRILGRCMR</sequence>
<evidence type="ECO:0000313" key="2">
    <source>
        <dbReference type="Proteomes" id="UP001056120"/>
    </source>
</evidence>
<protein>
    <submittedName>
        <fullName evidence="1">Uncharacterized protein</fullName>
    </submittedName>
</protein>
<reference evidence="1 2" key="2">
    <citation type="journal article" date="2022" name="Mol. Ecol. Resour.">
        <title>The genomes of chicory, endive, great burdock and yacon provide insights into Asteraceae paleo-polyploidization history and plant inulin production.</title>
        <authorList>
            <person name="Fan W."/>
            <person name="Wang S."/>
            <person name="Wang H."/>
            <person name="Wang A."/>
            <person name="Jiang F."/>
            <person name="Liu H."/>
            <person name="Zhao H."/>
            <person name="Xu D."/>
            <person name="Zhang Y."/>
        </authorList>
    </citation>
    <scope>NUCLEOTIDE SEQUENCE [LARGE SCALE GENOMIC DNA]</scope>
    <source>
        <strain evidence="2">cv. Yunnan</strain>
        <tissue evidence="1">Leaves</tissue>
    </source>
</reference>
<dbReference type="EMBL" id="CM042019">
    <property type="protein sequence ID" value="KAI3825280.1"/>
    <property type="molecule type" value="Genomic_DNA"/>
</dbReference>
<organism evidence="1 2">
    <name type="scientific">Smallanthus sonchifolius</name>
    <dbReference type="NCBI Taxonomy" id="185202"/>
    <lineage>
        <taxon>Eukaryota</taxon>
        <taxon>Viridiplantae</taxon>
        <taxon>Streptophyta</taxon>
        <taxon>Embryophyta</taxon>
        <taxon>Tracheophyta</taxon>
        <taxon>Spermatophyta</taxon>
        <taxon>Magnoliopsida</taxon>
        <taxon>eudicotyledons</taxon>
        <taxon>Gunneridae</taxon>
        <taxon>Pentapetalae</taxon>
        <taxon>asterids</taxon>
        <taxon>campanulids</taxon>
        <taxon>Asterales</taxon>
        <taxon>Asteraceae</taxon>
        <taxon>Asteroideae</taxon>
        <taxon>Heliantheae alliance</taxon>
        <taxon>Millerieae</taxon>
        <taxon>Smallanthus</taxon>
    </lineage>
</organism>
<reference evidence="2" key="1">
    <citation type="journal article" date="2022" name="Mol. Ecol. Resour.">
        <title>The genomes of chicory, endive, great burdock and yacon provide insights into Asteraceae palaeo-polyploidization history and plant inulin production.</title>
        <authorList>
            <person name="Fan W."/>
            <person name="Wang S."/>
            <person name="Wang H."/>
            <person name="Wang A."/>
            <person name="Jiang F."/>
            <person name="Liu H."/>
            <person name="Zhao H."/>
            <person name="Xu D."/>
            <person name="Zhang Y."/>
        </authorList>
    </citation>
    <scope>NUCLEOTIDE SEQUENCE [LARGE SCALE GENOMIC DNA]</scope>
    <source>
        <strain evidence="2">cv. Yunnan</strain>
    </source>
</reference>
<evidence type="ECO:0000313" key="1">
    <source>
        <dbReference type="EMBL" id="KAI3825280.1"/>
    </source>
</evidence>
<comment type="caution">
    <text evidence="1">The sequence shown here is derived from an EMBL/GenBank/DDBJ whole genome shotgun (WGS) entry which is preliminary data.</text>
</comment>
<gene>
    <name evidence="1" type="ORF">L1987_06761</name>
</gene>
<accession>A0ACB9JZ81</accession>
<dbReference type="Proteomes" id="UP001056120">
    <property type="component" value="Linkage Group LG02"/>
</dbReference>
<proteinExistence type="predicted"/>
<name>A0ACB9JZ81_9ASTR</name>